<comment type="caution">
    <text evidence="3">The sequence shown here is derived from an EMBL/GenBank/DDBJ whole genome shotgun (WGS) entry which is preliminary data.</text>
</comment>
<reference evidence="3 4" key="1">
    <citation type="submission" date="2016-09" db="EMBL/GenBank/DDBJ databases">
        <title>Metabolic pathway, cell adaptation mechanisms and a novel monoxygenase revealed through proteogenomic-transcription analysis of a Sphingomonas haloaromaticamans strain degrading the fungicide ortho-phenylphenol.</title>
        <authorList>
            <person name="Perruchon C."/>
            <person name="Papadopoulou E.S."/>
            <person name="Rousidou C."/>
            <person name="Vasileiadis S."/>
            <person name="Tanou G."/>
            <person name="Amoutzias G."/>
            <person name="Molassiotis A."/>
            <person name="Karpouzas D.G."/>
        </authorList>
    </citation>
    <scope>NUCLEOTIDE SEQUENCE [LARGE SCALE GENOMIC DNA]</scope>
    <source>
        <strain evidence="3 4">P3</strain>
    </source>
</reference>
<dbReference type="SUPFAM" id="SSF56954">
    <property type="entry name" value="Outer membrane efflux proteins (OEP)"/>
    <property type="match status" value="1"/>
</dbReference>
<evidence type="ECO:0000313" key="3">
    <source>
        <dbReference type="EMBL" id="OHT18809.1"/>
    </source>
</evidence>
<keyword evidence="2" id="KW-0812">Transmembrane</keyword>
<keyword evidence="2" id="KW-1134">Transmembrane beta strand</keyword>
<comment type="subcellular location">
    <subcellularLocation>
        <location evidence="2">Cell membrane</location>
        <topology evidence="2">Lipid-anchor</topology>
    </subcellularLocation>
</comment>
<comment type="similarity">
    <text evidence="1 2">Belongs to the outer membrane factor (OMF) (TC 1.B.17) family.</text>
</comment>
<dbReference type="PANTHER" id="PTHR30203:SF32">
    <property type="entry name" value="CATION EFFLUX SYSTEM PROTEIN CUSC"/>
    <property type="match status" value="1"/>
</dbReference>
<dbReference type="PANTHER" id="PTHR30203">
    <property type="entry name" value="OUTER MEMBRANE CATION EFFLUX PROTEIN"/>
    <property type="match status" value="1"/>
</dbReference>
<gene>
    <name evidence="3" type="primary">oprM_3</name>
    <name evidence="3" type="ORF">BHE75_00787</name>
</gene>
<evidence type="ECO:0000256" key="2">
    <source>
        <dbReference type="RuleBase" id="RU362097"/>
    </source>
</evidence>
<name>A0A1S1H9F6_9SPHN</name>
<dbReference type="Pfam" id="PF02321">
    <property type="entry name" value="OEP"/>
    <property type="match status" value="2"/>
</dbReference>
<organism evidence="3 4">
    <name type="scientific">Edaphosphingomonas haloaromaticamans</name>
    <dbReference type="NCBI Taxonomy" id="653954"/>
    <lineage>
        <taxon>Bacteria</taxon>
        <taxon>Pseudomonadati</taxon>
        <taxon>Pseudomonadota</taxon>
        <taxon>Alphaproteobacteria</taxon>
        <taxon>Sphingomonadales</taxon>
        <taxon>Rhizorhabdaceae</taxon>
        <taxon>Edaphosphingomonas</taxon>
    </lineage>
</organism>
<dbReference type="Gene3D" id="2.20.200.10">
    <property type="entry name" value="Outer membrane efflux proteins (OEP)"/>
    <property type="match status" value="1"/>
</dbReference>
<dbReference type="InterPro" id="IPR003423">
    <property type="entry name" value="OMP_efflux"/>
</dbReference>
<dbReference type="AlphaFoldDB" id="A0A1S1H9F6"/>
<keyword evidence="2" id="KW-0472">Membrane</keyword>
<dbReference type="InterPro" id="IPR010131">
    <property type="entry name" value="MdtP/NodT-like"/>
</dbReference>
<accession>A0A1S1H9F6</accession>
<evidence type="ECO:0000256" key="1">
    <source>
        <dbReference type="ARBA" id="ARBA00007613"/>
    </source>
</evidence>
<evidence type="ECO:0000313" key="4">
    <source>
        <dbReference type="Proteomes" id="UP000179467"/>
    </source>
</evidence>
<dbReference type="Proteomes" id="UP000179467">
    <property type="component" value="Unassembled WGS sequence"/>
</dbReference>
<protein>
    <submittedName>
        <fullName evidence="3">Outer membrane protein OprM</fullName>
    </submittedName>
</protein>
<dbReference type="PROSITE" id="PS51257">
    <property type="entry name" value="PROKAR_LIPOPROTEIN"/>
    <property type="match status" value="1"/>
</dbReference>
<proteinExistence type="inferred from homology"/>
<dbReference type="GO" id="GO:0005886">
    <property type="term" value="C:plasma membrane"/>
    <property type="evidence" value="ECO:0007669"/>
    <property type="project" value="UniProtKB-SubCell"/>
</dbReference>
<keyword evidence="2" id="KW-0449">Lipoprotein</keyword>
<dbReference type="Gene3D" id="1.20.1600.10">
    <property type="entry name" value="Outer membrane efflux proteins (OEP)"/>
    <property type="match status" value="1"/>
</dbReference>
<feature type="signal peptide" evidence="2">
    <location>
        <begin position="1"/>
        <end position="23"/>
    </location>
</feature>
<keyword evidence="4" id="KW-1185">Reference proteome</keyword>
<dbReference type="OrthoDB" id="7181739at2"/>
<dbReference type="EMBL" id="MIPT01000001">
    <property type="protein sequence ID" value="OHT18809.1"/>
    <property type="molecule type" value="Genomic_DNA"/>
</dbReference>
<sequence length="503" mass="53004">MIRRLPPALSALALPALALPALALPALALLAGCTMAPDMPRPAPAIPQSWPAGDAYLRQSEAGLPSVTYRDVFRDPKLQAIIDRAIANNQDLRAALANVASARAQYRVAHAGIFPGIDASGRISVNHGANGGGSLNGGASGGGGDTNTSYSLEGGVTAFEVDLFGRLQSLSNAAFDEYLGTEAALRAARLTLVAEVANLYLQLAADRTLLAIARDTEASALRSVELTRARLQGGIAPRTDLRQAETILAQARSDAAQLTTAIAQDRNALELLVGAPVADDLLPAALDGTEDQLAELPPGLDSGILLRRPDVVQAEYRLYAANARIGAARAAFFPRISLTALAGLASTALADLFTGDAFTWSVQPSATLPIFDWGANAGNLADARAQRDLALANYQKAIQTAFREVADALARRGTIDSQLGSDRALEEAARDSLYLGTERYRGGIDSYLNLLDAQRTLYSARRTLAATRLARAQNLVALYQTLGGDELMEQPPSPRPPLPRAAD</sequence>
<dbReference type="RefSeq" id="WP_070932540.1">
    <property type="nucleotide sequence ID" value="NZ_MIPT01000001.1"/>
</dbReference>
<dbReference type="GO" id="GO:0015562">
    <property type="term" value="F:efflux transmembrane transporter activity"/>
    <property type="evidence" value="ECO:0007669"/>
    <property type="project" value="InterPro"/>
</dbReference>
<keyword evidence="2" id="KW-0732">Signal</keyword>
<dbReference type="NCBIfam" id="TIGR01845">
    <property type="entry name" value="outer_NodT"/>
    <property type="match status" value="1"/>
</dbReference>
<keyword evidence="2" id="KW-0564">Palmitate</keyword>
<feature type="chain" id="PRO_5010009328" evidence="2">
    <location>
        <begin position="24"/>
        <end position="503"/>
    </location>
</feature>